<evidence type="ECO:0000313" key="3">
    <source>
        <dbReference type="EMBL" id="CAF4117684.1"/>
    </source>
</evidence>
<evidence type="ECO:0000313" key="4">
    <source>
        <dbReference type="Proteomes" id="UP000682733"/>
    </source>
</evidence>
<name>A0A8S2QKT1_9BILA</name>
<dbReference type="Proteomes" id="UP000677228">
    <property type="component" value="Unassembled WGS sequence"/>
</dbReference>
<dbReference type="EMBL" id="CAJOBA010041630">
    <property type="protein sequence ID" value="CAF4117684.1"/>
    <property type="molecule type" value="Genomic_DNA"/>
</dbReference>
<protein>
    <submittedName>
        <fullName evidence="3">Uncharacterized protein</fullName>
    </submittedName>
</protein>
<gene>
    <name evidence="2" type="ORF">OVA965_LOCUS28932</name>
    <name evidence="3" type="ORF">TMI583_LOCUS29698</name>
</gene>
<feature type="compositionally biased region" description="Basic residues" evidence="1">
    <location>
        <begin position="86"/>
        <end position="95"/>
    </location>
</feature>
<sequence length="149" mass="17349">MEMFKCQKEKGIPIRVIDSYTYMNTDPPIPTDVINSGLERTLDVDSSPTWEINEFFQEMTYPTLYPCDQGGELDSRRSIPTPLRDKKVKIHKRKRPTDENREKETSSVTNNKTTHAEAKEAYIEEELDKQTIKPVTLFEFMGKVKNMNL</sequence>
<dbReference type="EMBL" id="CAJNOK010020042">
    <property type="protein sequence ID" value="CAF1309903.1"/>
    <property type="molecule type" value="Genomic_DNA"/>
</dbReference>
<proteinExistence type="predicted"/>
<accession>A0A8S2QKT1</accession>
<organism evidence="3 4">
    <name type="scientific">Didymodactylos carnosus</name>
    <dbReference type="NCBI Taxonomy" id="1234261"/>
    <lineage>
        <taxon>Eukaryota</taxon>
        <taxon>Metazoa</taxon>
        <taxon>Spiralia</taxon>
        <taxon>Gnathifera</taxon>
        <taxon>Rotifera</taxon>
        <taxon>Eurotatoria</taxon>
        <taxon>Bdelloidea</taxon>
        <taxon>Philodinida</taxon>
        <taxon>Philodinidae</taxon>
        <taxon>Didymodactylos</taxon>
    </lineage>
</organism>
<evidence type="ECO:0000313" key="2">
    <source>
        <dbReference type="EMBL" id="CAF1309903.1"/>
    </source>
</evidence>
<comment type="caution">
    <text evidence="3">The sequence shown here is derived from an EMBL/GenBank/DDBJ whole genome shotgun (WGS) entry which is preliminary data.</text>
</comment>
<dbReference type="AlphaFoldDB" id="A0A8S2QKT1"/>
<reference evidence="3" key="1">
    <citation type="submission" date="2021-02" db="EMBL/GenBank/DDBJ databases">
        <authorList>
            <person name="Nowell W R."/>
        </authorList>
    </citation>
    <scope>NUCLEOTIDE SEQUENCE</scope>
</reference>
<feature type="region of interest" description="Disordered" evidence="1">
    <location>
        <begin position="71"/>
        <end position="117"/>
    </location>
</feature>
<feature type="compositionally biased region" description="Basic and acidic residues" evidence="1">
    <location>
        <begin position="96"/>
        <end position="105"/>
    </location>
</feature>
<dbReference type="Proteomes" id="UP000682733">
    <property type="component" value="Unassembled WGS sequence"/>
</dbReference>
<evidence type="ECO:0000256" key="1">
    <source>
        <dbReference type="SAM" id="MobiDB-lite"/>
    </source>
</evidence>